<evidence type="ECO:0000313" key="12">
    <source>
        <dbReference type="EMBL" id="KAG1332025.1"/>
    </source>
</evidence>
<dbReference type="EMBL" id="CM017873">
    <property type="protein sequence ID" value="KAG1332025.1"/>
    <property type="molecule type" value="Genomic_DNA"/>
</dbReference>
<evidence type="ECO:0000256" key="2">
    <source>
        <dbReference type="ARBA" id="ARBA00022723"/>
    </source>
</evidence>
<evidence type="ECO:0000256" key="3">
    <source>
        <dbReference type="ARBA" id="ARBA00022771"/>
    </source>
</evidence>
<accession>A0A8K0I0U5</accession>
<evidence type="ECO:0000313" key="13">
    <source>
        <dbReference type="Proteomes" id="UP000797356"/>
    </source>
</evidence>
<feature type="domain" description="SBP-type" evidence="11">
    <location>
        <begin position="169"/>
        <end position="246"/>
    </location>
</feature>
<keyword evidence="8" id="KW-0539">Nucleus</keyword>
<dbReference type="SUPFAM" id="SSF103612">
    <property type="entry name" value="SBT domain"/>
    <property type="match status" value="1"/>
</dbReference>
<evidence type="ECO:0000256" key="1">
    <source>
        <dbReference type="ARBA" id="ARBA00004123"/>
    </source>
</evidence>
<sequence>MDWNSKAALQWDWENLALFSGKESELSRPAQQHEWKVESAGRIGDATLYSSSRGACSGSELGSGSSKSSISASMYSSSKVPEFNFEAVEMFPKNLSKSKELDRGEDTGTSPVAMAKVGPGEPPMGLKLGKRTYFEDVCARNNIRNSSASSVTPSTTLVKKTRVSHQSMQTTCQVQGCNINLTEAKNYHRKHRVCESHSKSPKVIVAGQECRFCQQCSRFHDLSEFDQKKRSCRRRLSDHNARRRKPQPKIISFNYSRLSSSFYDDGQQMNLLLSREPFGHMEAIASCIWEGSGGFTRTQIKDSWLKSTKAGGIDGQLHLPGGEMLNNVSTLHHDLDKLLPFKGTTAEVLSQGLGASVVASNLHGAPDLRHALSLLSTDSRCSAEPGPISHTQFVSINNTTAAHPAMHAVDLSSVVWQDEQPVAQHTWVLPFDLKSNTGQFQETQLLKTPYGAALLNSSQMH</sequence>
<evidence type="ECO:0000259" key="11">
    <source>
        <dbReference type="PROSITE" id="PS51141"/>
    </source>
</evidence>
<dbReference type="Proteomes" id="UP000797356">
    <property type="component" value="Chromosome 2"/>
</dbReference>
<evidence type="ECO:0000256" key="7">
    <source>
        <dbReference type="ARBA" id="ARBA00023163"/>
    </source>
</evidence>
<dbReference type="InterPro" id="IPR036893">
    <property type="entry name" value="SBP_sf"/>
</dbReference>
<dbReference type="Gene3D" id="4.10.1100.10">
    <property type="entry name" value="Transcription factor, SBP-box domain"/>
    <property type="match status" value="1"/>
</dbReference>
<keyword evidence="13" id="KW-1185">Reference proteome</keyword>
<evidence type="ECO:0000256" key="10">
    <source>
        <dbReference type="SAM" id="MobiDB-lite"/>
    </source>
</evidence>
<dbReference type="OrthoDB" id="514967at2759"/>
<evidence type="ECO:0000256" key="9">
    <source>
        <dbReference type="PROSITE-ProRule" id="PRU00470"/>
    </source>
</evidence>
<dbReference type="Pfam" id="PF03110">
    <property type="entry name" value="SBP"/>
    <property type="match status" value="1"/>
</dbReference>
<reference evidence="12" key="2">
    <citation type="submission" date="2019-07" db="EMBL/GenBank/DDBJ databases">
        <authorList>
            <person name="Yang Y."/>
            <person name="Bocs S."/>
            <person name="Baudouin L."/>
        </authorList>
    </citation>
    <scope>NUCLEOTIDE SEQUENCE</scope>
    <source>
        <tissue evidence="12">Spear leaf of Hainan Tall coconut</tissue>
    </source>
</reference>
<keyword evidence="6" id="KW-0238">DNA-binding</keyword>
<keyword evidence="3 9" id="KW-0863">Zinc-finger</keyword>
<name>A0A8K0I0U5_COCNU</name>
<dbReference type="AlphaFoldDB" id="A0A8K0I0U5"/>
<dbReference type="GO" id="GO:0008270">
    <property type="term" value="F:zinc ion binding"/>
    <property type="evidence" value="ECO:0007669"/>
    <property type="project" value="UniProtKB-KW"/>
</dbReference>
<comment type="caution">
    <text evidence="12">The sequence shown here is derived from an EMBL/GenBank/DDBJ whole genome shotgun (WGS) entry which is preliminary data.</text>
</comment>
<dbReference type="GO" id="GO:0005634">
    <property type="term" value="C:nucleus"/>
    <property type="evidence" value="ECO:0007669"/>
    <property type="project" value="UniProtKB-SubCell"/>
</dbReference>
<keyword evidence="5" id="KW-0805">Transcription regulation</keyword>
<feature type="region of interest" description="Disordered" evidence="10">
    <location>
        <begin position="99"/>
        <end position="124"/>
    </location>
</feature>
<gene>
    <name evidence="12" type="ORF">COCNU_02G019930</name>
</gene>
<dbReference type="GO" id="GO:0003677">
    <property type="term" value="F:DNA binding"/>
    <property type="evidence" value="ECO:0007669"/>
    <property type="project" value="UniProtKB-KW"/>
</dbReference>
<evidence type="ECO:0000256" key="6">
    <source>
        <dbReference type="ARBA" id="ARBA00023125"/>
    </source>
</evidence>
<keyword evidence="7" id="KW-0804">Transcription</keyword>
<reference evidence="12" key="1">
    <citation type="journal article" date="2017" name="Gigascience">
        <title>The genome draft of coconut (Cocos nucifera).</title>
        <authorList>
            <person name="Xiao Y."/>
            <person name="Xu P."/>
            <person name="Fan H."/>
            <person name="Baudouin L."/>
            <person name="Xia W."/>
            <person name="Bocs S."/>
            <person name="Xu J."/>
            <person name="Li Q."/>
            <person name="Guo A."/>
            <person name="Zhou L."/>
            <person name="Li J."/>
            <person name="Wu Y."/>
            <person name="Ma Z."/>
            <person name="Armero A."/>
            <person name="Issali A.E."/>
            <person name="Liu N."/>
            <person name="Peng M."/>
            <person name="Yang Y."/>
        </authorList>
    </citation>
    <scope>NUCLEOTIDE SEQUENCE</scope>
    <source>
        <tissue evidence="12">Spear leaf of Hainan Tall coconut</tissue>
    </source>
</reference>
<protein>
    <submittedName>
        <fullName evidence="12">Squamosa promoter-binding-like protein 12</fullName>
    </submittedName>
</protein>
<proteinExistence type="predicted"/>
<evidence type="ECO:0000256" key="5">
    <source>
        <dbReference type="ARBA" id="ARBA00023015"/>
    </source>
</evidence>
<dbReference type="InterPro" id="IPR044817">
    <property type="entry name" value="SBP-like"/>
</dbReference>
<comment type="subcellular location">
    <subcellularLocation>
        <location evidence="1">Nucleus</location>
    </subcellularLocation>
</comment>
<dbReference type="PANTHER" id="PTHR31251">
    <property type="entry name" value="SQUAMOSA PROMOTER-BINDING-LIKE PROTEIN 4"/>
    <property type="match status" value="1"/>
</dbReference>
<keyword evidence="2" id="KW-0479">Metal-binding</keyword>
<organism evidence="12 13">
    <name type="scientific">Cocos nucifera</name>
    <name type="common">Coconut palm</name>
    <dbReference type="NCBI Taxonomy" id="13894"/>
    <lineage>
        <taxon>Eukaryota</taxon>
        <taxon>Viridiplantae</taxon>
        <taxon>Streptophyta</taxon>
        <taxon>Embryophyta</taxon>
        <taxon>Tracheophyta</taxon>
        <taxon>Spermatophyta</taxon>
        <taxon>Magnoliopsida</taxon>
        <taxon>Liliopsida</taxon>
        <taxon>Arecaceae</taxon>
        <taxon>Arecoideae</taxon>
        <taxon>Cocoseae</taxon>
        <taxon>Attaleinae</taxon>
        <taxon>Cocos</taxon>
    </lineage>
</organism>
<evidence type="ECO:0000256" key="8">
    <source>
        <dbReference type="ARBA" id="ARBA00023242"/>
    </source>
</evidence>
<evidence type="ECO:0000256" key="4">
    <source>
        <dbReference type="ARBA" id="ARBA00022833"/>
    </source>
</evidence>
<dbReference type="PANTHER" id="PTHR31251:SF74">
    <property type="entry name" value="SQUAMOSA PROMOTER-BINDING-LIKE PROTEIN 2"/>
    <property type="match status" value="1"/>
</dbReference>
<dbReference type="InterPro" id="IPR004333">
    <property type="entry name" value="SBP_dom"/>
</dbReference>
<dbReference type="PROSITE" id="PS51141">
    <property type="entry name" value="ZF_SBP"/>
    <property type="match status" value="1"/>
</dbReference>
<keyword evidence="4" id="KW-0862">Zinc</keyword>